<proteinExistence type="predicted"/>
<evidence type="ECO:0000313" key="1">
    <source>
        <dbReference type="EMBL" id="SDH85396.1"/>
    </source>
</evidence>
<dbReference type="EMBL" id="FNCY01000009">
    <property type="protein sequence ID" value="SDH85396.1"/>
    <property type="molecule type" value="Genomic_DNA"/>
</dbReference>
<evidence type="ECO:0000313" key="2">
    <source>
        <dbReference type="Proteomes" id="UP000198607"/>
    </source>
</evidence>
<dbReference type="OrthoDB" id="8526168at2"/>
<name>A0A1G8FTV1_9RHOO</name>
<reference evidence="1 2" key="1">
    <citation type="submission" date="2016-10" db="EMBL/GenBank/DDBJ databases">
        <authorList>
            <person name="de Groot N.N."/>
        </authorList>
    </citation>
    <scope>NUCLEOTIDE SEQUENCE [LARGE SCALE GENOMIC DNA]</scope>
    <source>
        <strain evidence="1 2">DSM 5885</strain>
    </source>
</reference>
<dbReference type="Proteomes" id="UP000198607">
    <property type="component" value="Unassembled WGS sequence"/>
</dbReference>
<organism evidence="1 2">
    <name type="scientific">Propionivibrio dicarboxylicus</name>
    <dbReference type="NCBI Taxonomy" id="83767"/>
    <lineage>
        <taxon>Bacteria</taxon>
        <taxon>Pseudomonadati</taxon>
        <taxon>Pseudomonadota</taxon>
        <taxon>Betaproteobacteria</taxon>
        <taxon>Rhodocyclales</taxon>
        <taxon>Rhodocyclaceae</taxon>
        <taxon>Propionivibrio</taxon>
    </lineage>
</organism>
<protein>
    <submittedName>
        <fullName evidence="1">Uncharacterized protein</fullName>
    </submittedName>
</protein>
<gene>
    <name evidence="1" type="ORF">SAMN05660652_02421</name>
</gene>
<keyword evidence="2" id="KW-1185">Reference proteome</keyword>
<dbReference type="AlphaFoldDB" id="A0A1G8FTV1"/>
<accession>A0A1G8FTV1</accession>
<dbReference type="STRING" id="83767.SAMN05660652_02421"/>
<dbReference type="RefSeq" id="WP_143009841.1">
    <property type="nucleotide sequence ID" value="NZ_FNCY01000009.1"/>
</dbReference>
<sequence length="502" mass="55906">MKNGLLIYVTTDELKSFRWRAGHLEHDGKFANDEAGHRQFAHHLASAKNETLITLVNIAEENFVNETIPNLRGDDRASIIRRRLEQRFPDAQFTASLSLGLDRSAGNSEHLLLAAFTRHENIAPWLRLIASASISLSAIYSPSFLAPALMRIIRPDERNCLLLTQQDASIRQSHIKDGKLQFSRLTSLSGLTEERIAERFIEAATRLRLFLISQRLLDHGTPLTTCMIAPPSIAAILRSYSQEDGARDFIVIDIAETFQRAGIKSAPTDSGCETLFLALAALSPPKVHYADVFMRRETRLRSIRRYLFGAGEVAMAASLLVSIGLHLQIRHIETSVDQDRQDIALIRARLETLQRALPVVPVDNAQIQSLIVSHHHLLRQTAGPAEIFQTISHALVDKPGIVIESIDWALENNKSPVGKETRIGHETAVIRGHAQPDDDKHPRTGATQLRQFVAALKEAPQLNAKMTRQPVGETPSLYMPPADAAQIKTASFIIELSRNRKP</sequence>